<dbReference type="Proteomes" id="UP001499878">
    <property type="component" value="Unassembled WGS sequence"/>
</dbReference>
<organism evidence="3 4">
    <name type="scientific">Streptomyces thinghirensis</name>
    <dbReference type="NCBI Taxonomy" id="551547"/>
    <lineage>
        <taxon>Bacteria</taxon>
        <taxon>Bacillati</taxon>
        <taxon>Actinomycetota</taxon>
        <taxon>Actinomycetes</taxon>
        <taxon>Kitasatosporales</taxon>
        <taxon>Streptomycetaceae</taxon>
        <taxon>Streptomyces</taxon>
    </lineage>
</organism>
<proteinExistence type="predicted"/>
<accession>A0ABP9TAN6</accession>
<comment type="caution">
    <text evidence="3">The sequence shown here is derived from an EMBL/GenBank/DDBJ whole genome shotgun (WGS) entry which is preliminary data.</text>
</comment>
<evidence type="ECO:0000256" key="2">
    <source>
        <dbReference type="SAM" id="Phobius"/>
    </source>
</evidence>
<gene>
    <name evidence="3" type="ORF">GCM10023323_61250</name>
</gene>
<feature type="transmembrane region" description="Helical" evidence="2">
    <location>
        <begin position="78"/>
        <end position="100"/>
    </location>
</feature>
<dbReference type="EMBL" id="BAABJR010000019">
    <property type="protein sequence ID" value="GAA5214791.1"/>
    <property type="molecule type" value="Genomic_DNA"/>
</dbReference>
<protein>
    <submittedName>
        <fullName evidence="3">Uncharacterized protein</fullName>
    </submittedName>
</protein>
<keyword evidence="4" id="KW-1185">Reference proteome</keyword>
<keyword evidence="2" id="KW-1133">Transmembrane helix</keyword>
<name>A0ABP9TAN6_9ACTN</name>
<reference evidence="4" key="1">
    <citation type="journal article" date="2019" name="Int. J. Syst. Evol. Microbiol.">
        <title>The Global Catalogue of Microorganisms (GCM) 10K type strain sequencing project: providing services to taxonomists for standard genome sequencing and annotation.</title>
        <authorList>
            <consortium name="The Broad Institute Genomics Platform"/>
            <consortium name="The Broad Institute Genome Sequencing Center for Infectious Disease"/>
            <person name="Wu L."/>
            <person name="Ma J."/>
        </authorList>
    </citation>
    <scope>NUCLEOTIDE SEQUENCE [LARGE SCALE GENOMIC DNA]</scope>
    <source>
        <strain evidence="4">JCM 18306</strain>
    </source>
</reference>
<keyword evidence="2" id="KW-0472">Membrane</keyword>
<evidence type="ECO:0000256" key="1">
    <source>
        <dbReference type="SAM" id="MobiDB-lite"/>
    </source>
</evidence>
<evidence type="ECO:0000313" key="3">
    <source>
        <dbReference type="EMBL" id="GAA5214791.1"/>
    </source>
</evidence>
<evidence type="ECO:0000313" key="4">
    <source>
        <dbReference type="Proteomes" id="UP001499878"/>
    </source>
</evidence>
<sequence>MFTDTVVRVRGRGEGPDMSERDDEEREFDIKWADGAEYKEPSARARMLAARWKENPPGPVPFRADPEHVGRSGRRSSWVSTAVVLGCVAALIVLIGYANFRASY</sequence>
<feature type="region of interest" description="Disordered" evidence="1">
    <location>
        <begin position="1"/>
        <end position="25"/>
    </location>
</feature>
<keyword evidence="2" id="KW-0812">Transmembrane</keyword>